<comment type="caution">
    <text evidence="2">The sequence shown here is derived from an EMBL/GenBank/DDBJ whole genome shotgun (WGS) entry which is preliminary data.</text>
</comment>
<feature type="region of interest" description="Disordered" evidence="1">
    <location>
        <begin position="124"/>
        <end position="185"/>
    </location>
</feature>
<evidence type="ECO:0000256" key="1">
    <source>
        <dbReference type="SAM" id="MobiDB-lite"/>
    </source>
</evidence>
<gene>
    <name evidence="2" type="ORF">BGW38_009586</name>
</gene>
<dbReference type="EMBL" id="JAABOA010007122">
    <property type="protein sequence ID" value="KAF9549269.1"/>
    <property type="molecule type" value="Genomic_DNA"/>
</dbReference>
<evidence type="ECO:0000313" key="2">
    <source>
        <dbReference type="EMBL" id="KAF9549269.1"/>
    </source>
</evidence>
<dbReference type="AlphaFoldDB" id="A0A9P6K797"/>
<feature type="compositionally biased region" description="Basic residues" evidence="1">
    <location>
        <begin position="124"/>
        <end position="134"/>
    </location>
</feature>
<feature type="region of interest" description="Disordered" evidence="1">
    <location>
        <begin position="1"/>
        <end position="29"/>
    </location>
</feature>
<feature type="non-terminal residue" evidence="2">
    <location>
        <position position="265"/>
    </location>
</feature>
<protein>
    <submittedName>
        <fullName evidence="2">Uncharacterized protein</fullName>
    </submittedName>
</protein>
<keyword evidence="3" id="KW-1185">Reference proteome</keyword>
<dbReference type="Proteomes" id="UP000780801">
    <property type="component" value="Unassembled WGS sequence"/>
</dbReference>
<feature type="compositionally biased region" description="Polar residues" evidence="1">
    <location>
        <begin position="170"/>
        <end position="185"/>
    </location>
</feature>
<sequence>MSSPSLITATSFATTSDSRSESSRSRRRTPVVVASMMMMAIPASSALGSRTTLASSIAQPSATTTVAVTTPTTTTVTATTTATDATLSCIEGFQDEPILPGTSMATTEMSSTTIPATRTGSFLKPRRATAKHSSTRPLSSYDCNRPLPPLPPQTAAEGATCCMDAEAETEATSPQASAPQRSNTTPVKPLAFFSLPIRLGGTRSRPRSGVCATTENARFWQQQPPKKADKQQCLHPMAHAASSLSLSTLQSTLTPLPLHKAASSP</sequence>
<evidence type="ECO:0000313" key="3">
    <source>
        <dbReference type="Proteomes" id="UP000780801"/>
    </source>
</evidence>
<accession>A0A9P6K797</accession>
<organism evidence="2 3">
    <name type="scientific">Lunasporangiospora selenospora</name>
    <dbReference type="NCBI Taxonomy" id="979761"/>
    <lineage>
        <taxon>Eukaryota</taxon>
        <taxon>Fungi</taxon>
        <taxon>Fungi incertae sedis</taxon>
        <taxon>Mucoromycota</taxon>
        <taxon>Mortierellomycotina</taxon>
        <taxon>Mortierellomycetes</taxon>
        <taxon>Mortierellales</taxon>
        <taxon>Mortierellaceae</taxon>
        <taxon>Lunasporangiospora</taxon>
    </lineage>
</organism>
<name>A0A9P6K797_9FUNG</name>
<reference evidence="2" key="1">
    <citation type="journal article" date="2020" name="Fungal Divers.">
        <title>Resolving the Mortierellaceae phylogeny through synthesis of multi-gene phylogenetics and phylogenomics.</title>
        <authorList>
            <person name="Vandepol N."/>
            <person name="Liber J."/>
            <person name="Desiro A."/>
            <person name="Na H."/>
            <person name="Kennedy M."/>
            <person name="Barry K."/>
            <person name="Grigoriev I.V."/>
            <person name="Miller A.N."/>
            <person name="O'Donnell K."/>
            <person name="Stajich J.E."/>
            <person name="Bonito G."/>
        </authorList>
    </citation>
    <scope>NUCLEOTIDE SEQUENCE</scope>
    <source>
        <strain evidence="2">KOD1015</strain>
    </source>
</reference>
<feature type="compositionally biased region" description="Polar residues" evidence="1">
    <location>
        <begin position="1"/>
        <end position="17"/>
    </location>
</feature>
<proteinExistence type="predicted"/>